<feature type="transmembrane region" description="Helical" evidence="5">
    <location>
        <begin position="74"/>
        <end position="94"/>
    </location>
</feature>
<organism evidence="7 8">
    <name type="scientific">Micromonospora sonneratiae</name>
    <dbReference type="NCBI Taxonomy" id="1184706"/>
    <lineage>
        <taxon>Bacteria</taxon>
        <taxon>Bacillati</taxon>
        <taxon>Actinomycetota</taxon>
        <taxon>Actinomycetes</taxon>
        <taxon>Micromonosporales</taxon>
        <taxon>Micromonosporaceae</taxon>
        <taxon>Micromonospora</taxon>
    </lineage>
</organism>
<evidence type="ECO:0000313" key="7">
    <source>
        <dbReference type="EMBL" id="MFD1324273.1"/>
    </source>
</evidence>
<feature type="transmembrane region" description="Helical" evidence="5">
    <location>
        <begin position="145"/>
        <end position="164"/>
    </location>
</feature>
<evidence type="ECO:0000256" key="2">
    <source>
        <dbReference type="ARBA" id="ARBA00022692"/>
    </source>
</evidence>
<protein>
    <submittedName>
        <fullName evidence="7">MauE/DoxX family redox-associated membrane protein</fullName>
    </submittedName>
</protein>
<comment type="caution">
    <text evidence="7">The sequence shown here is derived from an EMBL/GenBank/DDBJ whole genome shotgun (WGS) entry which is preliminary data.</text>
</comment>
<dbReference type="RefSeq" id="WP_377574633.1">
    <property type="nucleotide sequence ID" value="NZ_JBHTMP010000045.1"/>
</dbReference>
<evidence type="ECO:0000256" key="1">
    <source>
        <dbReference type="ARBA" id="ARBA00004141"/>
    </source>
</evidence>
<sequence>MTYVVVVARCLLLVVFLVSAFSKLRGRERFTEFVSSVRAFGILPAGAVRPVAALVVLAEAAIVVLVAVPVTAVAGFGLAVGLLLVLTGALAVVVRQRQRVTCRCFGPGSAPVSRRHLVRNGLLIVIALVGAAGALLAPAGALHPAGTTLAIIGGATAALLVVHFDDIVDLFDFRSGGPDRPVRSVGHKPSSR</sequence>
<feature type="transmembrane region" description="Helical" evidence="5">
    <location>
        <begin position="47"/>
        <end position="68"/>
    </location>
</feature>
<proteinExistence type="predicted"/>
<reference evidence="8" key="1">
    <citation type="journal article" date="2019" name="Int. J. Syst. Evol. Microbiol.">
        <title>The Global Catalogue of Microorganisms (GCM) 10K type strain sequencing project: providing services to taxonomists for standard genome sequencing and annotation.</title>
        <authorList>
            <consortium name="The Broad Institute Genomics Platform"/>
            <consortium name="The Broad Institute Genome Sequencing Center for Infectious Disease"/>
            <person name="Wu L."/>
            <person name="Ma J."/>
        </authorList>
    </citation>
    <scope>NUCLEOTIDE SEQUENCE [LARGE SCALE GENOMIC DNA]</scope>
    <source>
        <strain evidence="8">JCM 31037</strain>
    </source>
</reference>
<keyword evidence="4 5" id="KW-0472">Membrane</keyword>
<evidence type="ECO:0000259" key="6">
    <source>
        <dbReference type="Pfam" id="PF07291"/>
    </source>
</evidence>
<feature type="transmembrane region" description="Helical" evidence="5">
    <location>
        <begin position="121"/>
        <end position="139"/>
    </location>
</feature>
<gene>
    <name evidence="7" type="ORF">ACFQ4H_24620</name>
</gene>
<keyword evidence="8" id="KW-1185">Reference proteome</keyword>
<keyword evidence="2 5" id="KW-0812">Transmembrane</keyword>
<accession>A0ABW3YIC2</accession>
<comment type="subcellular location">
    <subcellularLocation>
        <location evidence="1">Membrane</location>
        <topology evidence="1">Multi-pass membrane protein</topology>
    </subcellularLocation>
</comment>
<feature type="transmembrane region" description="Helical" evidence="5">
    <location>
        <begin position="6"/>
        <end position="26"/>
    </location>
</feature>
<evidence type="ECO:0000256" key="5">
    <source>
        <dbReference type="SAM" id="Phobius"/>
    </source>
</evidence>
<name>A0ABW3YIC2_9ACTN</name>
<dbReference type="EMBL" id="JBHTMP010000045">
    <property type="protein sequence ID" value="MFD1324273.1"/>
    <property type="molecule type" value="Genomic_DNA"/>
</dbReference>
<evidence type="ECO:0000256" key="3">
    <source>
        <dbReference type="ARBA" id="ARBA00022989"/>
    </source>
</evidence>
<dbReference type="Proteomes" id="UP001597260">
    <property type="component" value="Unassembled WGS sequence"/>
</dbReference>
<dbReference type="InterPro" id="IPR009908">
    <property type="entry name" value="Methylamine_util_MauE"/>
</dbReference>
<dbReference type="Pfam" id="PF07291">
    <property type="entry name" value="MauE"/>
    <property type="match status" value="1"/>
</dbReference>
<keyword evidence="3 5" id="KW-1133">Transmembrane helix</keyword>
<feature type="domain" description="Methylamine utilisation protein MauE" evidence="6">
    <location>
        <begin position="1"/>
        <end position="132"/>
    </location>
</feature>
<evidence type="ECO:0000313" key="8">
    <source>
        <dbReference type="Proteomes" id="UP001597260"/>
    </source>
</evidence>
<evidence type="ECO:0000256" key="4">
    <source>
        <dbReference type="ARBA" id="ARBA00023136"/>
    </source>
</evidence>